<keyword evidence="1" id="KW-0732">Signal</keyword>
<dbReference type="Proteomes" id="UP001595878">
    <property type="component" value="Unassembled WGS sequence"/>
</dbReference>
<feature type="domain" description="Calx-beta" evidence="4">
    <location>
        <begin position="1"/>
        <end position="97"/>
    </location>
</feature>
<proteinExistence type="predicted"/>
<dbReference type="RefSeq" id="WP_380030945.1">
    <property type="nucleotide sequence ID" value="NZ_JBHSHB010000002.1"/>
</dbReference>
<accession>A0ABV9L4I9</accession>
<feature type="non-terminal residue" evidence="5">
    <location>
        <position position="564"/>
    </location>
</feature>
<dbReference type="InterPro" id="IPR003644">
    <property type="entry name" value="Calx_beta"/>
</dbReference>
<dbReference type="SUPFAM" id="SSF141072">
    <property type="entry name" value="CalX-like"/>
    <property type="match status" value="5"/>
</dbReference>
<evidence type="ECO:0000259" key="4">
    <source>
        <dbReference type="SMART" id="SM00237"/>
    </source>
</evidence>
<evidence type="ECO:0000256" key="1">
    <source>
        <dbReference type="ARBA" id="ARBA00022729"/>
    </source>
</evidence>
<feature type="domain" description="Calx-beta" evidence="4">
    <location>
        <begin position="227"/>
        <end position="329"/>
    </location>
</feature>
<evidence type="ECO:0000256" key="2">
    <source>
        <dbReference type="ARBA" id="ARBA00022737"/>
    </source>
</evidence>
<protein>
    <submittedName>
        <fullName evidence="5">Calx-beta domain-containing protein</fullName>
    </submittedName>
</protein>
<dbReference type="PANTHER" id="PTHR37494">
    <property type="entry name" value="HEMAGGLUTININ"/>
    <property type="match status" value="1"/>
</dbReference>
<keyword evidence="6" id="KW-1185">Reference proteome</keyword>
<dbReference type="EMBL" id="JBHSHB010000002">
    <property type="protein sequence ID" value="MFC4688797.1"/>
    <property type="molecule type" value="Genomic_DNA"/>
</dbReference>
<dbReference type="Gene3D" id="2.60.40.2030">
    <property type="match status" value="5"/>
</dbReference>
<dbReference type="PANTHER" id="PTHR37494:SF1">
    <property type="entry name" value="STAPHYLOCOCCUS AUREUS SURFACE PROTEIN A"/>
    <property type="match status" value="1"/>
</dbReference>
<feature type="non-terminal residue" evidence="5">
    <location>
        <position position="1"/>
    </location>
</feature>
<keyword evidence="2" id="KW-0677">Repeat</keyword>
<evidence type="ECO:0000313" key="5">
    <source>
        <dbReference type="EMBL" id="MFC4688797.1"/>
    </source>
</evidence>
<feature type="domain" description="Calx-beta" evidence="4">
    <location>
        <begin position="111"/>
        <end position="213"/>
    </location>
</feature>
<evidence type="ECO:0000256" key="3">
    <source>
        <dbReference type="ARBA" id="ARBA00022837"/>
    </source>
</evidence>
<dbReference type="SMART" id="SM00237">
    <property type="entry name" value="Calx_beta"/>
    <property type="match status" value="5"/>
</dbReference>
<evidence type="ECO:0000313" key="6">
    <source>
        <dbReference type="Proteomes" id="UP001595878"/>
    </source>
</evidence>
<feature type="domain" description="Calx-beta" evidence="4">
    <location>
        <begin position="343"/>
        <end position="445"/>
    </location>
</feature>
<dbReference type="Pfam" id="PF03160">
    <property type="entry name" value="Calx-beta"/>
    <property type="match status" value="5"/>
</dbReference>
<comment type="caution">
    <text evidence="5">The sequence shown here is derived from an EMBL/GenBank/DDBJ whole genome shotgun (WGS) entry which is preliminary data.</text>
</comment>
<organism evidence="5 6">
    <name type="scientific">Dokdonia genika</name>
    <dbReference type="NCBI Taxonomy" id="308113"/>
    <lineage>
        <taxon>Bacteria</taxon>
        <taxon>Pseudomonadati</taxon>
        <taxon>Bacteroidota</taxon>
        <taxon>Flavobacteriia</taxon>
        <taxon>Flavobacteriales</taxon>
        <taxon>Flavobacteriaceae</taxon>
        <taxon>Dokdonia</taxon>
    </lineage>
</organism>
<dbReference type="InterPro" id="IPR038081">
    <property type="entry name" value="CalX-like_sf"/>
</dbReference>
<feature type="domain" description="Calx-beta" evidence="4">
    <location>
        <begin position="459"/>
        <end position="561"/>
    </location>
</feature>
<sequence>NDDATVVSIGDVTVTEGDDGTTVVAEFPVTLSAPADTDTVVTFTVADGTGTVGDADYVAPTELTVTIPAGETSAVFPVTVNGDDVVESDEEFEVTIANTTNGTIDPAATTGTGTITNDDATVVSIGDVTVTEGNDGTTVVAEFPVTLSAPSDTDTVVTFTVADGTGTVGDADYVAPTELTVTIPAGETSAVFPVTVNGDDVVESDEEFEVTIANTTNGTIDPAATTGTGTITNDDATVVSIGDVTVTEGNDGTTVVAEFPVTLSAPSDTDTVVTFTVADGTGTVGDADYVAPTELTVTIPAGETSAVFPVTVNGDDVVESDEEFEVTIANTTNGTIDPAATTGTGTITNDDATVVSIGDVTVTEGNDGTTVVAEFPVTLSAPSDTDTVVTFTIADGTGTVGDADYVAPTELTVTIPAGETSAVFPVTVNGDDVVESDEEFEVTIANTTNGTIDPAATTGTGTITNDDATVVSIGDVTVTEGNDGTTVVAEFPVTLSAPSDTDTVVTFTVADGTGTVGDADYVAPTELTITIPAGETSAVFPVTVNGDDVVESDEEFEVTIANTT</sequence>
<name>A0ABV9L4I9_9FLAO</name>
<reference evidence="6" key="1">
    <citation type="journal article" date="2019" name="Int. J. Syst. Evol. Microbiol.">
        <title>The Global Catalogue of Microorganisms (GCM) 10K type strain sequencing project: providing services to taxonomists for standard genome sequencing and annotation.</title>
        <authorList>
            <consortium name="The Broad Institute Genomics Platform"/>
            <consortium name="The Broad Institute Genome Sequencing Center for Infectious Disease"/>
            <person name="Wu L."/>
            <person name="Ma J."/>
        </authorList>
    </citation>
    <scope>NUCLEOTIDE SEQUENCE [LARGE SCALE GENOMIC DNA]</scope>
    <source>
        <strain evidence="6">CGMCC 4.7427</strain>
    </source>
</reference>
<keyword evidence="3" id="KW-0106">Calcium</keyword>
<gene>
    <name evidence="5" type="ORF">ACFO5T_00010</name>
</gene>